<dbReference type="PANTHER" id="PTHR47683">
    <property type="entry name" value="PSEUDOURIDINE SYNTHASE FAMILY PROTEIN-RELATED"/>
    <property type="match status" value="1"/>
</dbReference>
<dbReference type="Gene3D" id="3.10.290.10">
    <property type="entry name" value="RNA-binding S4 domain"/>
    <property type="match status" value="1"/>
</dbReference>
<evidence type="ECO:0000256" key="2">
    <source>
        <dbReference type="ARBA" id="ARBA00023235"/>
    </source>
</evidence>
<evidence type="ECO:0000313" key="6">
    <source>
        <dbReference type="Proteomes" id="UP000185544"/>
    </source>
</evidence>
<dbReference type="Gene3D" id="3.30.70.1560">
    <property type="entry name" value="Alpha-L RNA-binding motif"/>
    <property type="match status" value="1"/>
</dbReference>
<dbReference type="EMBL" id="CP016908">
    <property type="protein sequence ID" value="APS00936.1"/>
    <property type="molecule type" value="Genomic_DNA"/>
</dbReference>
<comment type="similarity">
    <text evidence="1">Belongs to the pseudouridine synthase RsuA family.</text>
</comment>
<evidence type="ECO:0000259" key="4">
    <source>
        <dbReference type="SMART" id="SM00363"/>
    </source>
</evidence>
<protein>
    <recommendedName>
        <fullName evidence="4">RNA-binding S4 domain-containing protein</fullName>
    </recommendedName>
</protein>
<dbReference type="SUPFAM" id="SSF55120">
    <property type="entry name" value="Pseudouridine synthase"/>
    <property type="match status" value="1"/>
</dbReference>
<keyword evidence="2" id="KW-0413">Isomerase</keyword>
<dbReference type="InterPro" id="IPR000748">
    <property type="entry name" value="PsdUridine_synth_RsuA/RluB/E/F"/>
</dbReference>
<dbReference type="SUPFAM" id="SSF55174">
    <property type="entry name" value="Alpha-L RNA-binding motif"/>
    <property type="match status" value="1"/>
</dbReference>
<evidence type="ECO:0000256" key="3">
    <source>
        <dbReference type="PROSITE-ProRule" id="PRU00182"/>
    </source>
</evidence>
<dbReference type="InterPro" id="IPR050343">
    <property type="entry name" value="RsuA_PseudoU_synthase"/>
</dbReference>
<dbReference type="PROSITE" id="PS50889">
    <property type="entry name" value="S4"/>
    <property type="match status" value="1"/>
</dbReference>
<dbReference type="CDD" id="cd02870">
    <property type="entry name" value="PseudoU_synth_RsuA_like"/>
    <property type="match status" value="1"/>
</dbReference>
<sequence length="244" mass="27534">MVERLQKILARGGIASRRHAELLIRSGRVRVNGSLVNELGIKVDARYARIEVDGQQVQAEQQVYLVLYKPRGVVATMHDPQGRPTVADLLSQVGARAYPIGRLDYTTSGVLLATNDGDFAYRLLHPRQAVPKVYRVKVHGHMKEQDLEKWCRGVRLEDGITHPAKVSHVRYGERKTWFLLTLTEGRNRQIHRMGKATGFLVIHLTRLSFAGISAGGLQPGEWRKLTSEEVLFLKKKYSSPSLFC</sequence>
<dbReference type="InterPro" id="IPR020103">
    <property type="entry name" value="PsdUridine_synth_cat_dom_sf"/>
</dbReference>
<dbReference type="PANTHER" id="PTHR47683:SF2">
    <property type="entry name" value="RNA-BINDING S4 DOMAIN-CONTAINING PROTEIN"/>
    <property type="match status" value="1"/>
</dbReference>
<dbReference type="NCBIfam" id="TIGR00093">
    <property type="entry name" value="pseudouridine synthase"/>
    <property type="match status" value="1"/>
</dbReference>
<dbReference type="InterPro" id="IPR002942">
    <property type="entry name" value="S4_RNA-bd"/>
</dbReference>
<dbReference type="InterPro" id="IPR020094">
    <property type="entry name" value="TruA/RsuA/RluB/E/F_N"/>
</dbReference>
<dbReference type="KEGG" id="pabo:BCY86_06605"/>
<dbReference type="Gene3D" id="3.30.70.580">
    <property type="entry name" value="Pseudouridine synthase I, catalytic domain, N-terminal subdomain"/>
    <property type="match status" value="1"/>
</dbReference>
<dbReference type="InterPro" id="IPR036986">
    <property type="entry name" value="S4_RNA-bd_sf"/>
</dbReference>
<feature type="domain" description="RNA-binding S4" evidence="4">
    <location>
        <begin position="3"/>
        <end position="62"/>
    </location>
</feature>
<dbReference type="GO" id="GO:0000455">
    <property type="term" value="P:enzyme-directed rRNA pseudouridine synthesis"/>
    <property type="evidence" value="ECO:0007669"/>
    <property type="project" value="UniProtKB-ARBA"/>
</dbReference>
<evidence type="ECO:0000256" key="1">
    <source>
        <dbReference type="ARBA" id="ARBA00008348"/>
    </source>
</evidence>
<dbReference type="AlphaFoldDB" id="A0A1L6MZL8"/>
<dbReference type="CDD" id="cd00165">
    <property type="entry name" value="S4"/>
    <property type="match status" value="1"/>
</dbReference>
<dbReference type="GO" id="GO:0003723">
    <property type="term" value="F:RNA binding"/>
    <property type="evidence" value="ECO:0007669"/>
    <property type="project" value="UniProtKB-KW"/>
</dbReference>
<dbReference type="STRING" id="1882918.BCY86_06605"/>
<organism evidence="5 6">
    <name type="scientific">Pajaroellobacter abortibovis</name>
    <dbReference type="NCBI Taxonomy" id="1882918"/>
    <lineage>
        <taxon>Bacteria</taxon>
        <taxon>Pseudomonadati</taxon>
        <taxon>Myxococcota</taxon>
        <taxon>Polyangia</taxon>
        <taxon>Polyangiales</taxon>
        <taxon>Polyangiaceae</taxon>
    </lineage>
</organism>
<dbReference type="Proteomes" id="UP000185544">
    <property type="component" value="Chromosome"/>
</dbReference>
<gene>
    <name evidence="5" type="ORF">BCY86_06605</name>
</gene>
<keyword evidence="6" id="KW-1185">Reference proteome</keyword>
<keyword evidence="3" id="KW-0694">RNA-binding</keyword>
<dbReference type="InterPro" id="IPR042092">
    <property type="entry name" value="PsdUridine_s_RsuA/RluB/E/F_cat"/>
</dbReference>
<accession>A0A1L6MZL8</accession>
<reference evidence="5 6" key="1">
    <citation type="submission" date="2016-08" db="EMBL/GenBank/DDBJ databases">
        <title>Identification and validation of antigenic proteins from Pajaroellobacter abortibovis using de-novo genome sequence assembly and reverse vaccinology.</title>
        <authorList>
            <person name="Welly B.T."/>
            <person name="Miller M.R."/>
            <person name="Stott J.L."/>
            <person name="Blanchard M.T."/>
            <person name="Islas-Trejo A.D."/>
            <person name="O'Rourke S.M."/>
            <person name="Young A.E."/>
            <person name="Medrano J.F."/>
            <person name="Van Eenennaam A.L."/>
        </authorList>
    </citation>
    <scope>NUCLEOTIDE SEQUENCE [LARGE SCALE GENOMIC DNA]</scope>
    <source>
        <strain evidence="5 6">BTF92-0548A/99-0131</strain>
    </source>
</reference>
<dbReference type="InterPro" id="IPR006145">
    <property type="entry name" value="PsdUridine_synth_RsuA/RluA"/>
</dbReference>
<proteinExistence type="inferred from homology"/>
<evidence type="ECO:0000313" key="5">
    <source>
        <dbReference type="EMBL" id="APS00936.1"/>
    </source>
</evidence>
<dbReference type="Pfam" id="PF01479">
    <property type="entry name" value="S4"/>
    <property type="match status" value="1"/>
</dbReference>
<name>A0A1L6MZL8_9BACT</name>
<dbReference type="GO" id="GO:0120159">
    <property type="term" value="F:rRNA pseudouridine synthase activity"/>
    <property type="evidence" value="ECO:0007669"/>
    <property type="project" value="UniProtKB-ARBA"/>
</dbReference>
<dbReference type="Pfam" id="PF00849">
    <property type="entry name" value="PseudoU_synth_2"/>
    <property type="match status" value="1"/>
</dbReference>
<dbReference type="SMART" id="SM00363">
    <property type="entry name" value="S4"/>
    <property type="match status" value="1"/>
</dbReference>
<dbReference type="FunFam" id="3.10.290.10:FF:000003">
    <property type="entry name" value="Pseudouridine synthase"/>
    <property type="match status" value="1"/>
</dbReference>